<gene>
    <name evidence="6" type="ORF">B2G52_06865</name>
</gene>
<evidence type="ECO:0000256" key="4">
    <source>
        <dbReference type="ARBA" id="ARBA00023026"/>
    </source>
</evidence>
<reference evidence="6 7" key="1">
    <citation type="submission" date="2017-03" db="EMBL/GenBank/DDBJ databases">
        <title>N. lactamica Y92-1009 whole genome sequence.</title>
        <authorList>
            <person name="Pandey A.K."/>
            <person name="Read R.C."/>
        </authorList>
    </citation>
    <scope>NUCLEOTIDE SEQUENCE [LARGE SCALE GENOMIC DNA]</scope>
    <source>
        <strain evidence="6 7">Y92-1009</strain>
    </source>
</reference>
<dbReference type="InterPro" id="IPR006914">
    <property type="entry name" value="VENN_dom"/>
</dbReference>
<dbReference type="EMBL" id="CP019894">
    <property type="protein sequence ID" value="ARB05495.1"/>
    <property type="molecule type" value="Genomic_DNA"/>
</dbReference>
<evidence type="ECO:0000256" key="1">
    <source>
        <dbReference type="ARBA" id="ARBA00004219"/>
    </source>
</evidence>
<evidence type="ECO:0000256" key="2">
    <source>
        <dbReference type="ARBA" id="ARBA00022656"/>
    </source>
</evidence>
<dbReference type="AlphaFoldDB" id="A0AAU8VI75"/>
<feature type="domain" description="VENN motif-containing" evidence="5">
    <location>
        <begin position="91"/>
        <end position="134"/>
    </location>
</feature>
<dbReference type="RefSeq" id="WP_003712191.1">
    <property type="nucleotide sequence ID" value="NZ_CP019894.1"/>
</dbReference>
<name>A0AAU8VI75_NEILA</name>
<evidence type="ECO:0000313" key="6">
    <source>
        <dbReference type="EMBL" id="ARB05495.1"/>
    </source>
</evidence>
<accession>A0AAU8VI75</accession>
<organism evidence="6 7">
    <name type="scientific">Neisseria lactamica</name>
    <dbReference type="NCBI Taxonomy" id="486"/>
    <lineage>
        <taxon>Bacteria</taxon>
        <taxon>Pseudomonadati</taxon>
        <taxon>Pseudomonadota</taxon>
        <taxon>Betaproteobacteria</taxon>
        <taxon>Neisseriales</taxon>
        <taxon>Neisseriaceae</taxon>
        <taxon>Neisseria</taxon>
    </lineage>
</organism>
<evidence type="ECO:0000256" key="3">
    <source>
        <dbReference type="ARBA" id="ARBA00022913"/>
    </source>
</evidence>
<proteinExistence type="predicted"/>
<keyword evidence="2" id="KW-0800">Toxin</keyword>
<keyword evidence="4" id="KW-0843">Virulence</keyword>
<evidence type="ECO:0000259" key="5">
    <source>
        <dbReference type="Pfam" id="PF04829"/>
    </source>
</evidence>
<dbReference type="Proteomes" id="UP000191249">
    <property type="component" value="Chromosome"/>
</dbReference>
<keyword evidence="3" id="KW-1266">Target cell cytoplasm</keyword>
<dbReference type="Pfam" id="PF14414">
    <property type="entry name" value="WHH"/>
    <property type="match status" value="1"/>
</dbReference>
<dbReference type="GO" id="GO:0090729">
    <property type="term" value="F:toxin activity"/>
    <property type="evidence" value="ECO:0007669"/>
    <property type="project" value="UniProtKB-KW"/>
</dbReference>
<evidence type="ECO:0000313" key="7">
    <source>
        <dbReference type="Proteomes" id="UP000191249"/>
    </source>
</evidence>
<sequence>MQSAANAAAPYASEAIGRTFGHGENKNETAQAVGHFLLGAAIARINGGNFAAGGSAAVAAEKAAEHLAQRYNDGKTAIDPQTGEFNANLLPEHIKEEIKSKSGVIASLTGAAVGGTPVDAQTGGAVGQNAVENNGVAQKTAKTLGKVSDDTYRLVKDSITPRNSALAGKAHPVTKVHFDGQGYPDFSAHLYIKNGKNVDLNIGQLTGDRRLDAILANAAAGFDKTPEGYVWHHHQDLGRMQLVKKDVHDKTGHTGGFSIYSRALAIGTGIITSIQKASASDYIEFVGEMMIPLALTPSPLADGTLDGEARRQGFQNWQSYLKFQERVRQLRNNSKFNH</sequence>
<dbReference type="Pfam" id="PF04829">
    <property type="entry name" value="PT-VENN"/>
    <property type="match status" value="1"/>
</dbReference>
<comment type="subcellular location">
    <subcellularLocation>
        <location evidence="1">Target cell</location>
        <location evidence="1">Target cell cytoplasm</location>
    </subcellularLocation>
</comment>
<protein>
    <recommendedName>
        <fullName evidence="5">VENN motif-containing domain-containing protein</fullName>
    </recommendedName>
</protein>
<dbReference type="InterPro" id="IPR032869">
    <property type="entry name" value="WHH_dom_containing"/>
</dbReference>